<dbReference type="RefSeq" id="WP_190260696.1">
    <property type="nucleotide sequence ID" value="NZ_CP053923.1"/>
</dbReference>
<dbReference type="GO" id="GO:0030313">
    <property type="term" value="C:cell envelope"/>
    <property type="evidence" value="ECO:0007669"/>
    <property type="project" value="UniProtKB-SubCell"/>
</dbReference>
<protein>
    <submittedName>
        <fullName evidence="4">Peptidase</fullName>
    </submittedName>
</protein>
<comment type="subcellular location">
    <subcellularLocation>
        <location evidence="1">Cell envelope</location>
    </subcellularLocation>
</comment>
<evidence type="ECO:0000256" key="2">
    <source>
        <dbReference type="ARBA" id="ARBA00022729"/>
    </source>
</evidence>
<dbReference type="Proteomes" id="UP000516369">
    <property type="component" value="Chromosome"/>
</dbReference>
<feature type="domain" description="Imelysin-like" evidence="3">
    <location>
        <begin position="42"/>
        <end position="400"/>
    </location>
</feature>
<dbReference type="KEGG" id="dvn:HQ394_13855"/>
<name>A0A7H1N3C4_9PROT</name>
<evidence type="ECO:0000313" key="5">
    <source>
        <dbReference type="Proteomes" id="UP000516369"/>
    </source>
</evidence>
<keyword evidence="5" id="KW-1185">Reference proteome</keyword>
<dbReference type="InterPro" id="IPR038352">
    <property type="entry name" value="Imelysin_sf"/>
</dbReference>
<accession>A0A7H1N3C4</accession>
<dbReference type="CDD" id="cd14657">
    <property type="entry name" value="Imelysin_IrpA-like"/>
    <property type="match status" value="1"/>
</dbReference>
<organism evidence="4 5">
    <name type="scientific">Defluviicoccus vanus</name>
    <dbReference type="NCBI Taxonomy" id="111831"/>
    <lineage>
        <taxon>Bacteria</taxon>
        <taxon>Pseudomonadati</taxon>
        <taxon>Pseudomonadota</taxon>
        <taxon>Alphaproteobacteria</taxon>
        <taxon>Rhodospirillales</taxon>
        <taxon>Rhodospirillaceae</taxon>
        <taxon>Defluviicoccus</taxon>
    </lineage>
</organism>
<proteinExistence type="predicted"/>
<reference evidence="4 5" key="1">
    <citation type="submission" date="2020-05" db="EMBL/GenBank/DDBJ databases">
        <title>Complete closed genome sequence of Defluviicoccus vanus.</title>
        <authorList>
            <person name="Bessarab I."/>
            <person name="Arumugam K."/>
            <person name="Maszenan A.M."/>
            <person name="Seviour R.J."/>
            <person name="Williams R.B."/>
        </authorList>
    </citation>
    <scope>NUCLEOTIDE SEQUENCE [LARGE SCALE GENOMIC DNA]</scope>
    <source>
        <strain evidence="4 5">Ben 114</strain>
    </source>
</reference>
<evidence type="ECO:0000256" key="1">
    <source>
        <dbReference type="ARBA" id="ARBA00004196"/>
    </source>
</evidence>
<evidence type="ECO:0000313" key="4">
    <source>
        <dbReference type="EMBL" id="QNT70210.1"/>
    </source>
</evidence>
<dbReference type="Pfam" id="PF09375">
    <property type="entry name" value="Peptidase_M75"/>
    <property type="match status" value="1"/>
</dbReference>
<dbReference type="EMBL" id="CP053923">
    <property type="protein sequence ID" value="QNT70210.1"/>
    <property type="molecule type" value="Genomic_DNA"/>
</dbReference>
<dbReference type="Gene3D" id="1.20.1420.20">
    <property type="entry name" value="M75 peptidase, HXXE motif"/>
    <property type="match status" value="1"/>
</dbReference>
<dbReference type="AlphaFoldDB" id="A0A7H1N3C4"/>
<gene>
    <name evidence="4" type="ORF">HQ394_13855</name>
</gene>
<dbReference type="InterPro" id="IPR018976">
    <property type="entry name" value="Imelysin-like"/>
</dbReference>
<keyword evidence="2" id="KW-0732">Signal</keyword>
<evidence type="ECO:0000259" key="3">
    <source>
        <dbReference type="Pfam" id="PF09375"/>
    </source>
</evidence>
<sequence length="428" mass="45758">MALLQRIVYVVVAAIMLGTLPHGARAEPPTPSAVVSTYADIAHAMYQDAHGTALTLKSAIAALLANPTEEALAKARRAWVAARVPYQQTEGFRFGNPLVDDWEGRVNSWPLDEGLIDYVDRKSYGDASDENPLYTANVIANPSLRLGNKVIDAKVIDAKLLRDTLQEAGGVPTNVATGYHAIEFLLWGQDLNGTGPGAGKRPASDYGLKDCTGGHCDRRRTYLQVVTDLLVADLAEMTAAWDKKGQARLDLLAKSPAEGLATILTGLGSLSYGELAGERIKLGVLLHDPEEEHDCFSDNTHNSHYYDQVGMMAIWNASYKRSDGTTLAGPSIAALSKAKAPEVAARLDQAMATTLARMDVMKTTADSGKMAYDQMLAAGNEEGNKILLDVVDALVAQARAIEGVVTALGLEIKVEGSDSLDNPATVKQ</sequence>